<dbReference type="AlphaFoldDB" id="V8CQP6"/>
<accession>V8CQP6</accession>
<dbReference type="InterPro" id="IPR036583">
    <property type="entry name" value="23S_rRNA_IVS_sf"/>
</dbReference>
<dbReference type="NCBIfam" id="TIGR02436">
    <property type="entry name" value="four helix bundle protein"/>
    <property type="match status" value="1"/>
</dbReference>
<dbReference type="Proteomes" id="UP000018727">
    <property type="component" value="Unassembled WGS sequence"/>
</dbReference>
<dbReference type="InterPro" id="IPR012657">
    <property type="entry name" value="23S_rRNA-intervening_sequence"/>
</dbReference>
<keyword evidence="3" id="KW-1185">Reference proteome</keyword>
<evidence type="ECO:0000256" key="1">
    <source>
        <dbReference type="SAM" id="Coils"/>
    </source>
</evidence>
<dbReference type="PATRIC" id="fig|1073366.3.peg.653"/>
<evidence type="ECO:0000313" key="3">
    <source>
        <dbReference type="Proteomes" id="UP000018727"/>
    </source>
</evidence>
<dbReference type="SUPFAM" id="SSF158446">
    <property type="entry name" value="IVS-encoded protein-like"/>
    <property type="match status" value="1"/>
</dbReference>
<dbReference type="EMBL" id="AZJH01000007">
    <property type="protein sequence ID" value="ETD29427.1"/>
    <property type="molecule type" value="Genomic_DNA"/>
</dbReference>
<comment type="caution">
    <text evidence="2">The sequence shown here is derived from an EMBL/GenBank/DDBJ whole genome shotgun (WGS) entry which is preliminary data.</text>
</comment>
<reference evidence="2 3" key="1">
    <citation type="submission" date="2013-10" db="EMBL/GenBank/DDBJ databases">
        <title>The Genome Sequence of Prevotella nigrescens CC14M.</title>
        <authorList>
            <consortium name="The Broad Institute Genomics Platform"/>
            <person name="Earl A."/>
            <person name="Allen-Vercoe E."/>
            <person name="Daigneault M."/>
            <person name="Young S.K."/>
            <person name="Zeng Q."/>
            <person name="Gargeya S."/>
            <person name="Fitzgerald M."/>
            <person name="Abouelleil A."/>
            <person name="Alvarado L."/>
            <person name="Chapman S.B."/>
            <person name="Gainer-Dewar J."/>
            <person name="Goldberg J."/>
            <person name="Griggs A."/>
            <person name="Gujja S."/>
            <person name="Hansen M."/>
            <person name="Howarth C."/>
            <person name="Imamovic A."/>
            <person name="Ireland A."/>
            <person name="Larimer J."/>
            <person name="McCowan C."/>
            <person name="Murphy C."/>
            <person name="Pearson M."/>
            <person name="Poon T.W."/>
            <person name="Priest M."/>
            <person name="Roberts A."/>
            <person name="Saif S."/>
            <person name="Shea T."/>
            <person name="Sykes S."/>
            <person name="Wortman J."/>
            <person name="Nusbaum C."/>
            <person name="Birren B."/>
        </authorList>
    </citation>
    <scope>NUCLEOTIDE SEQUENCE [LARGE SCALE GENOMIC DNA]</scope>
    <source>
        <strain evidence="2 3">CC14M</strain>
    </source>
</reference>
<dbReference type="InterPro" id="IPR026354">
    <property type="entry name" value="4helix_suffix_dom"/>
</dbReference>
<dbReference type="HOGENOM" id="CLU_088230_0_0_10"/>
<gene>
    <name evidence="2" type="ORF">HMPREF1173_00625</name>
</gene>
<sequence>MLFRRFEWHKDTNIFLILNGYCQTFDLQFRRTNFNNYLCRTYVTSTMNRQKDETQPSKEGILRQSVPYTELFFYQKADAIYRLTYIFCQRFLPKYGDRTVDQMVQAARSGKQNIVEGIEDSNTSTEMELKLLNVSRSSLQELREDYNDFLHTRGLARWTSEHHRYDAMLGFCKRHNKAEDYLSYANRWTAEEFCNTLLTLCHITDKMMCNYLARLEKQFVEQGGIKERMHAARTGYRKEQDELLKRLQTENIQLKEEVKRLQAEVKRLQERLAQR</sequence>
<proteinExistence type="predicted"/>
<keyword evidence="1" id="KW-0175">Coiled coil</keyword>
<dbReference type="NCBIfam" id="TIGR04258">
    <property type="entry name" value="4helix_suffix"/>
    <property type="match status" value="1"/>
</dbReference>
<protein>
    <submittedName>
        <fullName evidence="2">Four helix bundle suffix domain-containing protein</fullName>
    </submittedName>
</protein>
<dbReference type="Gene3D" id="1.20.1440.60">
    <property type="entry name" value="23S rRNA-intervening sequence"/>
    <property type="match status" value="1"/>
</dbReference>
<feature type="coiled-coil region" evidence="1">
    <location>
        <begin position="237"/>
        <end position="271"/>
    </location>
</feature>
<organism evidence="2 3">
    <name type="scientific">Prevotella nigrescens CC14M</name>
    <dbReference type="NCBI Taxonomy" id="1073366"/>
    <lineage>
        <taxon>Bacteria</taxon>
        <taxon>Pseudomonadati</taxon>
        <taxon>Bacteroidota</taxon>
        <taxon>Bacteroidia</taxon>
        <taxon>Bacteroidales</taxon>
        <taxon>Prevotellaceae</taxon>
        <taxon>Prevotella</taxon>
    </lineage>
</organism>
<evidence type="ECO:0000313" key="2">
    <source>
        <dbReference type="EMBL" id="ETD29427.1"/>
    </source>
</evidence>
<name>V8CQP6_9BACT</name>